<dbReference type="EMBL" id="NHSF01000065">
    <property type="protein sequence ID" value="MBK5931500.1"/>
    <property type="molecule type" value="Genomic_DNA"/>
</dbReference>
<evidence type="ECO:0000256" key="8">
    <source>
        <dbReference type="ARBA" id="ARBA00023196"/>
    </source>
</evidence>
<keyword evidence="12" id="KW-1185">Reference proteome</keyword>
<evidence type="ECO:0000256" key="3">
    <source>
        <dbReference type="ARBA" id="ARBA00007681"/>
    </source>
</evidence>
<protein>
    <recommendedName>
        <fullName evidence="13">F-type H+-transporting ATPase subunit gamma</fullName>
    </recommendedName>
</protein>
<comment type="caution">
    <text evidence="11">The sequence shown here is derived from an EMBL/GenBank/DDBJ whole genome shotgun (WGS) entry which is preliminary data.</text>
</comment>
<dbReference type="PANTHER" id="PTHR11693:SF22">
    <property type="entry name" value="ATP SYNTHASE SUBUNIT GAMMA, MITOCHONDRIAL"/>
    <property type="match status" value="1"/>
</dbReference>
<keyword evidence="5" id="KW-0375">Hydrogen ion transport</keyword>
<keyword evidence="7" id="KW-0472">Membrane</keyword>
<keyword evidence="4" id="KW-0813">Transport</keyword>
<dbReference type="Proteomes" id="UP001296967">
    <property type="component" value="Unassembled WGS sequence"/>
</dbReference>
<dbReference type="GO" id="GO:0046933">
    <property type="term" value="F:proton-transporting ATP synthase activity, rotational mechanism"/>
    <property type="evidence" value="ECO:0007669"/>
    <property type="project" value="InterPro"/>
</dbReference>
<proteinExistence type="inferred from homology"/>
<dbReference type="Gene3D" id="3.40.1380.10">
    <property type="match status" value="1"/>
</dbReference>
<evidence type="ECO:0000256" key="5">
    <source>
        <dbReference type="ARBA" id="ARBA00022781"/>
    </source>
</evidence>
<comment type="subcellular location">
    <subcellularLocation>
        <location evidence="2">Membrane</location>
        <topology evidence="2">Peripheral membrane protein</topology>
    </subcellularLocation>
</comment>
<evidence type="ECO:0000256" key="4">
    <source>
        <dbReference type="ARBA" id="ARBA00022448"/>
    </source>
</evidence>
<reference evidence="11" key="1">
    <citation type="submission" date="2017-05" db="EMBL/GenBank/DDBJ databases">
        <authorList>
            <person name="Imhoff J.F."/>
            <person name="Rahn T."/>
            <person name="Kuenzel S."/>
            <person name="Neulinger S.C."/>
        </authorList>
    </citation>
    <scope>NUCLEOTIDE SEQUENCE</scope>
    <source>
        <strain evidence="11">DSM 4395</strain>
    </source>
</reference>
<dbReference type="Gene3D" id="1.10.287.80">
    <property type="entry name" value="ATP synthase, gamma subunit, helix hairpin domain"/>
    <property type="match status" value="1"/>
</dbReference>
<evidence type="ECO:0008006" key="13">
    <source>
        <dbReference type="Google" id="ProtNLM"/>
    </source>
</evidence>
<dbReference type="GO" id="GO:0045259">
    <property type="term" value="C:proton-transporting ATP synthase complex"/>
    <property type="evidence" value="ECO:0007669"/>
    <property type="project" value="UniProtKB-KW"/>
</dbReference>
<evidence type="ECO:0000256" key="1">
    <source>
        <dbReference type="ARBA" id="ARBA00003456"/>
    </source>
</evidence>
<sequence length="301" mass="33797">MESPQALQQRIQSLGDLQQIVRTMKALSAVSIRQYERAADTLADSEHCIQLGLQVALRDGLQALPDRSTSGTGAAAVIVFGTDHGLCGRFNEVIAEQALEHVSEQASEQSPGEQGRGEQAPKAMHWLAVGERLLPLLDQQSQLEWMQVPSSAAGITAVVQRVLLRVDDWRAQGVDRVELFQNRPSGRSGYEPTRQQLFPFDRERFQRFAQHPWPSRQLPQAMMPQPALLRHLLRQHYFFMLFRALAESLAAEHGGRLAAMQAAEKNIDERLEEVTGRFRRVRQEQITSELLDVVSGFEAVS</sequence>
<keyword evidence="8" id="KW-0139">CF(1)</keyword>
<dbReference type="PANTHER" id="PTHR11693">
    <property type="entry name" value="ATP SYNTHASE GAMMA CHAIN"/>
    <property type="match status" value="1"/>
</dbReference>
<keyword evidence="6" id="KW-0406">Ion transport</keyword>
<dbReference type="Pfam" id="PF00231">
    <property type="entry name" value="ATP-synt"/>
    <property type="match status" value="1"/>
</dbReference>
<dbReference type="AlphaFoldDB" id="A0AAJ0XHA9"/>
<gene>
    <name evidence="11" type="ORF">CCR82_13480</name>
</gene>
<keyword evidence="9" id="KW-0066">ATP synthesis</keyword>
<evidence type="ECO:0000256" key="9">
    <source>
        <dbReference type="ARBA" id="ARBA00023310"/>
    </source>
</evidence>
<organism evidence="11 12">
    <name type="scientific">Halochromatium salexigens</name>
    <name type="common">Chromatium salexigens</name>
    <dbReference type="NCBI Taxonomy" id="49447"/>
    <lineage>
        <taxon>Bacteria</taxon>
        <taxon>Pseudomonadati</taxon>
        <taxon>Pseudomonadota</taxon>
        <taxon>Gammaproteobacteria</taxon>
        <taxon>Chromatiales</taxon>
        <taxon>Chromatiaceae</taxon>
        <taxon>Halochromatium</taxon>
    </lineage>
</organism>
<comment type="similarity">
    <text evidence="3">Belongs to the ATPase gamma chain family.</text>
</comment>
<dbReference type="RefSeq" id="WP_201246332.1">
    <property type="nucleotide sequence ID" value="NZ_NHSF01000065.1"/>
</dbReference>
<name>A0AAJ0XHA9_HALSE</name>
<evidence type="ECO:0000256" key="2">
    <source>
        <dbReference type="ARBA" id="ARBA00004170"/>
    </source>
</evidence>
<evidence type="ECO:0000313" key="11">
    <source>
        <dbReference type="EMBL" id="MBK5931500.1"/>
    </source>
</evidence>
<dbReference type="SUPFAM" id="SSF52943">
    <property type="entry name" value="ATP synthase (F1-ATPase), gamma subunit"/>
    <property type="match status" value="1"/>
</dbReference>
<feature type="region of interest" description="Disordered" evidence="10">
    <location>
        <begin position="101"/>
        <end position="121"/>
    </location>
</feature>
<evidence type="ECO:0000256" key="6">
    <source>
        <dbReference type="ARBA" id="ARBA00023065"/>
    </source>
</evidence>
<comment type="function">
    <text evidence="1">Produces ATP from ADP in the presence of a proton gradient across the membrane. The gamma chain is believed to be important in regulating ATPase activity and the flow of protons through the CF(0) complex.</text>
</comment>
<dbReference type="PRINTS" id="PR00126">
    <property type="entry name" value="ATPASEGAMMA"/>
</dbReference>
<dbReference type="InterPro" id="IPR000131">
    <property type="entry name" value="ATP_synth_F1_gsu"/>
</dbReference>
<evidence type="ECO:0000256" key="10">
    <source>
        <dbReference type="SAM" id="MobiDB-lite"/>
    </source>
</evidence>
<dbReference type="InterPro" id="IPR035968">
    <property type="entry name" value="ATP_synth_F1_ATPase_gsu"/>
</dbReference>
<accession>A0AAJ0XHA9</accession>
<evidence type="ECO:0000313" key="12">
    <source>
        <dbReference type="Proteomes" id="UP001296967"/>
    </source>
</evidence>
<evidence type="ECO:0000256" key="7">
    <source>
        <dbReference type="ARBA" id="ARBA00023136"/>
    </source>
</evidence>
<reference evidence="11" key="2">
    <citation type="journal article" date="2020" name="Microorganisms">
        <title>Osmotic Adaptation and Compatible Solute Biosynthesis of Phototrophic Bacteria as Revealed from Genome Analyses.</title>
        <authorList>
            <person name="Imhoff J.F."/>
            <person name="Rahn T."/>
            <person name="Kunzel S."/>
            <person name="Keller A."/>
            <person name="Neulinger S.C."/>
        </authorList>
    </citation>
    <scope>NUCLEOTIDE SEQUENCE</scope>
    <source>
        <strain evidence="11">DSM 4395</strain>
    </source>
</reference>
<dbReference type="CDD" id="cd12151">
    <property type="entry name" value="F1-ATPase_gamma"/>
    <property type="match status" value="1"/>
</dbReference>